<dbReference type="InterPro" id="IPR027039">
    <property type="entry name" value="Crtac1"/>
</dbReference>
<dbReference type="Gene3D" id="2.130.10.130">
    <property type="entry name" value="Integrin alpha, N-terminal"/>
    <property type="match status" value="1"/>
</dbReference>
<dbReference type="InterPro" id="IPR028994">
    <property type="entry name" value="Integrin_alpha_N"/>
</dbReference>
<protein>
    <recommendedName>
        <fullName evidence="7">Secreted protein (Por secretion system target)</fullName>
    </recommendedName>
</protein>
<feature type="chain" id="PRO_5045352150" description="Secreted protein (Por secretion system target)" evidence="2">
    <location>
        <begin position="20"/>
        <end position="578"/>
    </location>
</feature>
<evidence type="ECO:0000256" key="2">
    <source>
        <dbReference type="SAM" id="SignalP"/>
    </source>
</evidence>
<dbReference type="Pfam" id="PF13517">
    <property type="entry name" value="FG-GAP_3"/>
    <property type="match status" value="3"/>
</dbReference>
<evidence type="ECO:0008006" key="7">
    <source>
        <dbReference type="Google" id="ProtNLM"/>
    </source>
</evidence>
<evidence type="ECO:0000259" key="3">
    <source>
        <dbReference type="Pfam" id="PF07593"/>
    </source>
</evidence>
<evidence type="ECO:0000313" key="5">
    <source>
        <dbReference type="EMBL" id="GAA0748714.1"/>
    </source>
</evidence>
<dbReference type="RefSeq" id="WP_343799184.1">
    <property type="nucleotide sequence ID" value="NZ_BAAAGF010000004.1"/>
</dbReference>
<proteinExistence type="predicted"/>
<evidence type="ECO:0000256" key="1">
    <source>
        <dbReference type="ARBA" id="ARBA00022729"/>
    </source>
</evidence>
<organism evidence="5 6">
    <name type="scientific">Gaetbulibacter jejuensis</name>
    <dbReference type="NCBI Taxonomy" id="584607"/>
    <lineage>
        <taxon>Bacteria</taxon>
        <taxon>Pseudomonadati</taxon>
        <taxon>Bacteroidota</taxon>
        <taxon>Flavobacteriia</taxon>
        <taxon>Flavobacteriales</taxon>
        <taxon>Flavobacteriaceae</taxon>
        <taxon>Gaetbulibacter</taxon>
    </lineage>
</organism>
<dbReference type="PANTHER" id="PTHR16026:SF0">
    <property type="entry name" value="CARTILAGE ACIDIC PROTEIN 1"/>
    <property type="match status" value="1"/>
</dbReference>
<dbReference type="Proteomes" id="UP001500736">
    <property type="component" value="Unassembled WGS sequence"/>
</dbReference>
<comment type="caution">
    <text evidence="5">The sequence shown here is derived from an EMBL/GenBank/DDBJ whole genome shotgun (WGS) entry which is preliminary data.</text>
</comment>
<feature type="signal peptide" evidence="2">
    <location>
        <begin position="1"/>
        <end position="19"/>
    </location>
</feature>
<name>A0ABP3V5G7_9FLAO</name>
<evidence type="ECO:0000313" key="6">
    <source>
        <dbReference type="Proteomes" id="UP001500736"/>
    </source>
</evidence>
<keyword evidence="6" id="KW-1185">Reference proteome</keyword>
<accession>A0ABP3V5G7</accession>
<dbReference type="InterPro" id="IPR011519">
    <property type="entry name" value="UnbV_ASPIC"/>
</dbReference>
<dbReference type="NCBIfam" id="TIGR04183">
    <property type="entry name" value="Por_Secre_tail"/>
    <property type="match status" value="1"/>
</dbReference>
<gene>
    <name evidence="5" type="ORF">GCM10009431_27580</name>
</gene>
<feature type="domain" description="ASPIC/UnbV" evidence="3">
    <location>
        <begin position="419"/>
        <end position="484"/>
    </location>
</feature>
<dbReference type="Pfam" id="PF07593">
    <property type="entry name" value="UnbV_ASPIC"/>
    <property type="match status" value="1"/>
</dbReference>
<keyword evidence="1 2" id="KW-0732">Signal</keyword>
<reference evidence="6" key="1">
    <citation type="journal article" date="2019" name="Int. J. Syst. Evol. Microbiol.">
        <title>The Global Catalogue of Microorganisms (GCM) 10K type strain sequencing project: providing services to taxonomists for standard genome sequencing and annotation.</title>
        <authorList>
            <consortium name="The Broad Institute Genomics Platform"/>
            <consortium name="The Broad Institute Genome Sequencing Center for Infectious Disease"/>
            <person name="Wu L."/>
            <person name="Ma J."/>
        </authorList>
    </citation>
    <scope>NUCLEOTIDE SEQUENCE [LARGE SCALE GENOMIC DNA]</scope>
    <source>
        <strain evidence="6">JCM 15976</strain>
    </source>
</reference>
<dbReference type="SUPFAM" id="SSF69318">
    <property type="entry name" value="Integrin alpha N-terminal domain"/>
    <property type="match status" value="2"/>
</dbReference>
<evidence type="ECO:0000259" key="4">
    <source>
        <dbReference type="Pfam" id="PF18962"/>
    </source>
</evidence>
<dbReference type="InterPro" id="IPR013517">
    <property type="entry name" value="FG-GAP"/>
</dbReference>
<dbReference type="EMBL" id="BAAAGF010000004">
    <property type="protein sequence ID" value="GAA0748714.1"/>
    <property type="molecule type" value="Genomic_DNA"/>
</dbReference>
<dbReference type="InterPro" id="IPR026444">
    <property type="entry name" value="Secre_tail"/>
</dbReference>
<sequence>MIKKLLLSSILLFPSIYFAQVTFTNATSNLVNPNLTSGVAIGVCDMNGDGLDDIIRLDDARYLQIEYQNTNGVFTRLNYGNLAGTGNEWGLCIADVDENGYNDIFTGGAYNGKKLLIANSTGTNYTSNSLSGSNIFIQNLNFIDIDNNGTIDIFACHDEGVSSAYNNDGNGNMTQDNAGLINAVSTIPSDNSGNYGSIWVDYDNDGDQDLYISKCRLGVSNPNDGRRVNLLFQNDGSGNFTEVGVAAGLVPYAQSWSANFEDIDNDGDLDCVLINHDVSSIIYVNNGNGTFTDITATSGIATELNDLGSGGIQVIMEDFDNDTFIDLFITSRYASHALFKNNGDLTFSKMPSPFGLGSDNIQSAAVGDLNNDGFIDVVAGFAIGYNSPTNDPDILFYNNGNSNNWSEIRLQGGPSNINGIGARIELHTATGIQIREVRSGESYGTMNSLMTHFGLGTQTAITKIVVKWPSGIVDELFNPNINESILIIEGATLGDNQFTNTDIKIYPNPTKNNVTIEGLKDITNASYSIFDISGKMVKNNSMFFNNEATINLSSYDSGVYFVHLKTDSKKLVYKVVKE</sequence>
<dbReference type="Pfam" id="PF18962">
    <property type="entry name" value="Por_Secre_tail"/>
    <property type="match status" value="1"/>
</dbReference>
<dbReference type="PANTHER" id="PTHR16026">
    <property type="entry name" value="CARTILAGE ACIDIC PROTEIN 1"/>
    <property type="match status" value="1"/>
</dbReference>
<feature type="domain" description="Secretion system C-terminal sorting" evidence="4">
    <location>
        <begin position="505"/>
        <end position="575"/>
    </location>
</feature>